<dbReference type="Gene3D" id="1.10.510.10">
    <property type="entry name" value="Transferase(Phosphotransferase) domain 1"/>
    <property type="match status" value="1"/>
</dbReference>
<keyword evidence="13" id="KW-0675">Receptor</keyword>
<dbReference type="Pfam" id="PF00211">
    <property type="entry name" value="Guanylate_cyc"/>
    <property type="match status" value="1"/>
</dbReference>
<evidence type="ECO:0000259" key="21">
    <source>
        <dbReference type="PROSITE" id="PS50125"/>
    </source>
</evidence>
<dbReference type="PROSITE" id="PS50125">
    <property type="entry name" value="GUANYLATE_CYCLASE_2"/>
    <property type="match status" value="1"/>
</dbReference>
<dbReference type="GO" id="GO:0004672">
    <property type="term" value="F:protein kinase activity"/>
    <property type="evidence" value="ECO:0007669"/>
    <property type="project" value="InterPro"/>
</dbReference>
<dbReference type="FunFam" id="3.30.70.1230:FF:000035">
    <property type="entry name" value="Guanylate cyclase"/>
    <property type="match status" value="1"/>
</dbReference>
<dbReference type="SUPFAM" id="SSF53822">
    <property type="entry name" value="Periplasmic binding protein-like I"/>
    <property type="match status" value="1"/>
</dbReference>
<evidence type="ECO:0000256" key="1">
    <source>
        <dbReference type="ARBA" id="ARBA00001436"/>
    </source>
</evidence>
<evidence type="ECO:0000256" key="8">
    <source>
        <dbReference type="ARBA" id="ARBA00022840"/>
    </source>
</evidence>
<dbReference type="AlphaFoldDB" id="A0AA36CAV8"/>
<evidence type="ECO:0000256" key="12">
    <source>
        <dbReference type="ARBA" id="ARBA00023136"/>
    </source>
</evidence>
<dbReference type="GO" id="GO:0005886">
    <property type="term" value="C:plasma membrane"/>
    <property type="evidence" value="ECO:0007669"/>
    <property type="project" value="UniProtKB-SubCell"/>
</dbReference>
<evidence type="ECO:0000256" key="15">
    <source>
        <dbReference type="ARBA" id="ARBA00023239"/>
    </source>
</evidence>
<keyword evidence="5 18" id="KW-0812">Transmembrane</keyword>
<keyword evidence="16" id="KW-0141">cGMP biosynthesis</keyword>
<dbReference type="GO" id="GO:0004383">
    <property type="term" value="F:guanylate cyclase activity"/>
    <property type="evidence" value="ECO:0007669"/>
    <property type="project" value="UniProtKB-EC"/>
</dbReference>
<dbReference type="SUPFAM" id="SSF55073">
    <property type="entry name" value="Nucleotide cyclase"/>
    <property type="match status" value="1"/>
</dbReference>
<organism evidence="22 23">
    <name type="scientific">Mesorhabditis spiculigera</name>
    <dbReference type="NCBI Taxonomy" id="96644"/>
    <lineage>
        <taxon>Eukaryota</taxon>
        <taxon>Metazoa</taxon>
        <taxon>Ecdysozoa</taxon>
        <taxon>Nematoda</taxon>
        <taxon>Chromadorea</taxon>
        <taxon>Rhabditida</taxon>
        <taxon>Rhabditina</taxon>
        <taxon>Rhabditomorpha</taxon>
        <taxon>Rhabditoidea</taxon>
        <taxon>Rhabditidae</taxon>
        <taxon>Mesorhabditinae</taxon>
        <taxon>Mesorhabditis</taxon>
    </lineage>
</organism>
<evidence type="ECO:0000256" key="17">
    <source>
        <dbReference type="SAM" id="Coils"/>
    </source>
</evidence>
<evidence type="ECO:0000256" key="4">
    <source>
        <dbReference type="ARBA" id="ARBA00022475"/>
    </source>
</evidence>
<dbReference type="SMART" id="SM00044">
    <property type="entry name" value="CYCc"/>
    <property type="match status" value="1"/>
</dbReference>
<name>A0AA36CAV8_9BILA</name>
<dbReference type="GO" id="GO:0005525">
    <property type="term" value="F:GTP binding"/>
    <property type="evidence" value="ECO:0007669"/>
    <property type="project" value="UniProtKB-KW"/>
</dbReference>
<gene>
    <name evidence="22" type="ORF">MSPICULIGERA_LOCUS3800</name>
</gene>
<dbReference type="InterPro" id="IPR050401">
    <property type="entry name" value="Cyclic_nucleotide_synthase"/>
</dbReference>
<dbReference type="GO" id="GO:0005524">
    <property type="term" value="F:ATP binding"/>
    <property type="evidence" value="ECO:0007669"/>
    <property type="project" value="UniProtKB-KW"/>
</dbReference>
<feature type="domain" description="Guanylate cyclase" evidence="21">
    <location>
        <begin position="929"/>
        <end position="1059"/>
    </location>
</feature>
<evidence type="ECO:0000259" key="20">
    <source>
        <dbReference type="PROSITE" id="PS50011"/>
    </source>
</evidence>
<feature type="non-terminal residue" evidence="22">
    <location>
        <position position="1146"/>
    </location>
</feature>
<dbReference type="CDD" id="cd07302">
    <property type="entry name" value="CHD"/>
    <property type="match status" value="1"/>
</dbReference>
<dbReference type="InterPro" id="IPR028082">
    <property type="entry name" value="Peripla_BP_I"/>
</dbReference>
<dbReference type="EC" id="4.6.1.2" evidence="3"/>
<feature type="transmembrane region" description="Helical" evidence="18">
    <location>
        <begin position="510"/>
        <end position="533"/>
    </location>
</feature>
<dbReference type="EMBL" id="CATQJA010000986">
    <property type="protein sequence ID" value="CAJ0565142.1"/>
    <property type="molecule type" value="Genomic_DNA"/>
</dbReference>
<keyword evidence="12 18" id="KW-0472">Membrane</keyword>
<keyword evidence="19" id="KW-0732">Signal</keyword>
<keyword evidence="23" id="KW-1185">Reference proteome</keyword>
<dbReference type="PANTHER" id="PTHR11920:SF498">
    <property type="entry name" value="RECEPTOR-TYPE GUANYLATE CYCLASE GCY-8"/>
    <property type="match status" value="1"/>
</dbReference>
<evidence type="ECO:0000256" key="19">
    <source>
        <dbReference type="SAM" id="SignalP"/>
    </source>
</evidence>
<keyword evidence="10 18" id="KW-1133">Transmembrane helix</keyword>
<dbReference type="GO" id="GO:0046872">
    <property type="term" value="F:metal ion binding"/>
    <property type="evidence" value="ECO:0007669"/>
    <property type="project" value="UniProtKB-KW"/>
</dbReference>
<dbReference type="Pfam" id="PF07714">
    <property type="entry name" value="PK_Tyr_Ser-Thr"/>
    <property type="match status" value="1"/>
</dbReference>
<evidence type="ECO:0000256" key="2">
    <source>
        <dbReference type="ARBA" id="ARBA00004251"/>
    </source>
</evidence>
<dbReference type="PROSITE" id="PS50011">
    <property type="entry name" value="PROTEIN_KINASE_DOM"/>
    <property type="match status" value="1"/>
</dbReference>
<keyword evidence="4" id="KW-1003">Cell membrane</keyword>
<sequence length="1146" mass="129441">MVARIGVKMKPAAVLTWLLLLAAPLRADQEETDRLDSFLDTVNRKMDSSTVTSIYSDKEGAGQELVDKNGRIRIRVGHIGALNALRNDEVVLSASRKSLHQEGILDDDFDIELVSQNGCGESYEGVAVAADMYHLQKVKAFIGPYCAAEIDAVARMASFWNIPIIGYMAASASLADKNQYRTLARVSMRSTSSIAEATCALLRHYQWNRVALVTNVGAVAYERATAFEEVFRQRGVQVVKKVMFDESAKAKDMYNSGLLQDISNTARIIIMVFSNTREQSREFMTAATTAGMGMNEFAYILPWLQDGSKDTSPWTGADGEMLQNVKDQYANAIIIDDVNGFDNSIVGPFLEKVKDVGLKQQDVDLANVYGYLYLFDALKLYAMAARALLNETGNPDSLLDGRAIWNKMRRRTFLGMVGTSGIASGKVTMDDRGERAPLYRGFFISPSQDQVMPMVHMEPTFLDNCDYLINGTGCYEVVVTDMMKNFWPSVDNQMPREEPVCGYRGERCDYTLIIIGSILVLLLIISIVTAYILHDVCEKRALNRMAFRIFRDDLQLIDEDQVKSMLSLGSTRTKLSNMQYSSQKNHAILGTNTHCVYHKYVQRRPIVFSRFDKGLLSSMKQSVHDNINTFLGISFNEKEEVLLVWKFCSRGSLQDIIYNDSITLDAKFHGAFVRDIITGLEYLHASTIGYHGSLTPWACLIDRNWMVKLTDYGVAEPLERWEKSQVLSKDDFKDTEEKEDRTALYDSPEMLKMRQKNKERRMDQDWTRQSQARRQLGDIYAFGMVFYEIMFRALPYPENTDINALVDQITSGERIVKPGIQNEKVLHYDLSNLITDCWNNTPEMRPSVRRIKLNIETYLKVKGSLVDQMMRMMEQYANNLEKLVQERTGMLEEANARADRLLSQLLPAYVANELKLGRPVPPKTFSQSTVMFSDIVGFTEMCRNGSPLEVVTVLNSIFSGFDEFIARREAYKVETIGDAYMVVSGVPEENGFRHIREIATIALDIHKFLAEYCPPHHEDMRVRCRLGFATGPVAAAVVGLNAPRYCLFGDTVNMASRMESTGEPEKTQISEAAKTMLANHYPEFECIERGQVAIKGKGMCTTYWLESTKDTLQGLYRAPTERVSDKPSSSQFGAFLGLSKNNLQKK</sequence>
<dbReference type="InterPro" id="IPR001828">
    <property type="entry name" value="ANF_lig-bd_rcpt"/>
</dbReference>
<evidence type="ECO:0000256" key="9">
    <source>
        <dbReference type="ARBA" id="ARBA00022842"/>
    </source>
</evidence>
<protein>
    <recommendedName>
        <fullName evidence="3">guanylate cyclase</fullName>
        <ecNumber evidence="3">4.6.1.2</ecNumber>
    </recommendedName>
</protein>
<comment type="catalytic activity">
    <reaction evidence="1">
        <text>GTP = 3',5'-cyclic GMP + diphosphate</text>
        <dbReference type="Rhea" id="RHEA:13665"/>
        <dbReference type="ChEBI" id="CHEBI:33019"/>
        <dbReference type="ChEBI" id="CHEBI:37565"/>
        <dbReference type="ChEBI" id="CHEBI:57746"/>
        <dbReference type="EC" id="4.6.1.2"/>
    </reaction>
</comment>
<dbReference type="PANTHER" id="PTHR11920">
    <property type="entry name" value="GUANYLYL CYCLASE"/>
    <property type="match status" value="1"/>
</dbReference>
<feature type="chain" id="PRO_5041365657" description="guanylate cyclase" evidence="19">
    <location>
        <begin position="28"/>
        <end position="1146"/>
    </location>
</feature>
<keyword evidence="14" id="KW-0325">Glycoprotein</keyword>
<dbReference type="GO" id="GO:0043005">
    <property type="term" value="C:neuron projection"/>
    <property type="evidence" value="ECO:0007669"/>
    <property type="project" value="UniProtKB-ARBA"/>
</dbReference>
<dbReference type="GO" id="GO:0009581">
    <property type="term" value="P:detection of external stimulus"/>
    <property type="evidence" value="ECO:0007669"/>
    <property type="project" value="UniProtKB-ARBA"/>
</dbReference>
<evidence type="ECO:0000256" key="6">
    <source>
        <dbReference type="ARBA" id="ARBA00022723"/>
    </source>
</evidence>
<feature type="coiled-coil region" evidence="17">
    <location>
        <begin position="866"/>
        <end position="897"/>
    </location>
</feature>
<dbReference type="GO" id="GO:0042330">
    <property type="term" value="P:taxis"/>
    <property type="evidence" value="ECO:0007669"/>
    <property type="project" value="UniProtKB-ARBA"/>
</dbReference>
<dbReference type="Pfam" id="PF01094">
    <property type="entry name" value="ANF_receptor"/>
    <property type="match status" value="1"/>
</dbReference>
<keyword evidence="6" id="KW-0479">Metal-binding</keyword>
<evidence type="ECO:0000256" key="16">
    <source>
        <dbReference type="ARBA" id="ARBA00023293"/>
    </source>
</evidence>
<dbReference type="CDD" id="cd06352">
    <property type="entry name" value="PBP1_NPR_GC-like"/>
    <property type="match status" value="1"/>
</dbReference>
<keyword evidence="15" id="KW-0456">Lyase</keyword>
<keyword evidence="17" id="KW-0175">Coiled coil</keyword>
<evidence type="ECO:0000313" key="22">
    <source>
        <dbReference type="EMBL" id="CAJ0565142.1"/>
    </source>
</evidence>
<evidence type="ECO:0000256" key="7">
    <source>
        <dbReference type="ARBA" id="ARBA00022741"/>
    </source>
</evidence>
<keyword evidence="11" id="KW-0342">GTP-binding</keyword>
<dbReference type="GO" id="GO:0007168">
    <property type="term" value="P:receptor guanylyl cyclase signaling pathway"/>
    <property type="evidence" value="ECO:0007669"/>
    <property type="project" value="TreeGrafter"/>
</dbReference>
<dbReference type="Proteomes" id="UP001177023">
    <property type="component" value="Unassembled WGS sequence"/>
</dbReference>
<comment type="subcellular location">
    <subcellularLocation>
        <location evidence="2">Cell membrane</location>
        <topology evidence="2">Single-pass type I membrane protein</topology>
    </subcellularLocation>
</comment>
<dbReference type="GO" id="GO:0004016">
    <property type="term" value="F:adenylate cyclase activity"/>
    <property type="evidence" value="ECO:0007669"/>
    <property type="project" value="TreeGrafter"/>
</dbReference>
<dbReference type="InterPro" id="IPR001245">
    <property type="entry name" value="Ser-Thr/Tyr_kinase_cat_dom"/>
</dbReference>
<dbReference type="GO" id="GO:0009266">
    <property type="term" value="P:response to temperature stimulus"/>
    <property type="evidence" value="ECO:0007669"/>
    <property type="project" value="UniProtKB-ARBA"/>
</dbReference>
<dbReference type="InterPro" id="IPR000719">
    <property type="entry name" value="Prot_kinase_dom"/>
</dbReference>
<evidence type="ECO:0000256" key="11">
    <source>
        <dbReference type="ARBA" id="ARBA00023134"/>
    </source>
</evidence>
<keyword evidence="7" id="KW-0547">Nucleotide-binding</keyword>
<dbReference type="FunFam" id="1.10.510.10:FF:000941">
    <property type="entry name" value="Guanylate cyclase"/>
    <property type="match status" value="1"/>
</dbReference>
<dbReference type="Gene3D" id="3.40.50.2300">
    <property type="match status" value="3"/>
</dbReference>
<evidence type="ECO:0000256" key="3">
    <source>
        <dbReference type="ARBA" id="ARBA00012202"/>
    </source>
</evidence>
<comment type="caution">
    <text evidence="22">The sequence shown here is derived from an EMBL/GenBank/DDBJ whole genome shotgun (WGS) entry which is preliminary data.</text>
</comment>
<evidence type="ECO:0000256" key="5">
    <source>
        <dbReference type="ARBA" id="ARBA00022692"/>
    </source>
</evidence>
<evidence type="ECO:0000256" key="10">
    <source>
        <dbReference type="ARBA" id="ARBA00022989"/>
    </source>
</evidence>
<keyword evidence="9" id="KW-0460">Magnesium</keyword>
<dbReference type="InterPro" id="IPR029787">
    <property type="entry name" value="Nucleotide_cyclase"/>
</dbReference>
<reference evidence="22" key="1">
    <citation type="submission" date="2023-06" db="EMBL/GenBank/DDBJ databases">
        <authorList>
            <person name="Delattre M."/>
        </authorList>
    </citation>
    <scope>NUCLEOTIDE SEQUENCE</scope>
    <source>
        <strain evidence="22">AF72</strain>
    </source>
</reference>
<dbReference type="InterPro" id="IPR001054">
    <property type="entry name" value="A/G_cyclase"/>
</dbReference>
<feature type="signal peptide" evidence="19">
    <location>
        <begin position="1"/>
        <end position="27"/>
    </location>
</feature>
<evidence type="ECO:0000256" key="13">
    <source>
        <dbReference type="ARBA" id="ARBA00023170"/>
    </source>
</evidence>
<accession>A0AA36CAV8</accession>
<dbReference type="GO" id="GO:0001653">
    <property type="term" value="F:peptide receptor activity"/>
    <property type="evidence" value="ECO:0007669"/>
    <property type="project" value="TreeGrafter"/>
</dbReference>
<feature type="domain" description="Protein kinase" evidence="20">
    <location>
        <begin position="560"/>
        <end position="859"/>
    </location>
</feature>
<dbReference type="GO" id="GO:0035556">
    <property type="term" value="P:intracellular signal transduction"/>
    <property type="evidence" value="ECO:0007669"/>
    <property type="project" value="InterPro"/>
</dbReference>
<dbReference type="GO" id="GO:0009582">
    <property type="term" value="P:detection of abiotic stimulus"/>
    <property type="evidence" value="ECO:0007669"/>
    <property type="project" value="UniProtKB-ARBA"/>
</dbReference>
<keyword evidence="8" id="KW-0067">ATP-binding</keyword>
<evidence type="ECO:0000313" key="23">
    <source>
        <dbReference type="Proteomes" id="UP001177023"/>
    </source>
</evidence>
<dbReference type="SUPFAM" id="SSF56112">
    <property type="entry name" value="Protein kinase-like (PK-like)"/>
    <property type="match status" value="1"/>
</dbReference>
<evidence type="ECO:0000256" key="14">
    <source>
        <dbReference type="ARBA" id="ARBA00023180"/>
    </source>
</evidence>
<evidence type="ECO:0000256" key="18">
    <source>
        <dbReference type="SAM" id="Phobius"/>
    </source>
</evidence>
<dbReference type="Gene3D" id="3.30.70.1230">
    <property type="entry name" value="Nucleotide cyclase"/>
    <property type="match status" value="1"/>
</dbReference>
<dbReference type="InterPro" id="IPR011009">
    <property type="entry name" value="Kinase-like_dom_sf"/>
</dbReference>
<proteinExistence type="predicted"/>